<evidence type="ECO:0000256" key="5">
    <source>
        <dbReference type="ARBA" id="ARBA00023136"/>
    </source>
</evidence>
<keyword evidence="7" id="KW-0934">Plastid</keyword>
<evidence type="ECO:0000313" key="7">
    <source>
        <dbReference type="EMBL" id="QVY58164.1"/>
    </source>
</evidence>
<proteinExistence type="inferred from homology"/>
<keyword evidence="6" id="KW-0066">ATP synthesis</keyword>
<sequence length="184" mass="20913">MSNQSAVAKVVLPYAEALLEHSYKNNLLNEVNKNLSIISDTLSQSSDLRLFFNNPLVNIELKKNIINHLFEDQINTFVLKFLLVLVDRRRITLLSLIISKYFDLVYKLDSTTIARISTASALTEKQQEDMIQKIKIMTNSRYVKLEINIDSSLIGGFTIQIGSKKIDTSLSGKLQQMALYLNTI</sequence>
<name>A0A8E7PGE1_9FLOR</name>
<keyword evidence="3" id="KW-0375">Hydrogen ion transport</keyword>
<accession>A0A8E7PGE1</accession>
<gene>
    <name evidence="7" type="primary">atpD</name>
</gene>
<dbReference type="PANTHER" id="PTHR11910">
    <property type="entry name" value="ATP SYNTHASE DELTA CHAIN"/>
    <property type="match status" value="1"/>
</dbReference>
<evidence type="ECO:0000256" key="2">
    <source>
        <dbReference type="ARBA" id="ARBA00022448"/>
    </source>
</evidence>
<comment type="subcellular location">
    <subcellularLocation>
        <location evidence="1">Membrane</location>
    </subcellularLocation>
</comment>
<protein>
    <submittedName>
        <fullName evidence="7">ATP synthase delta subunit</fullName>
    </submittedName>
</protein>
<evidence type="ECO:0000256" key="6">
    <source>
        <dbReference type="ARBA" id="ARBA00023310"/>
    </source>
</evidence>
<keyword evidence="2" id="KW-0813">Transport</keyword>
<reference evidence="7" key="1">
    <citation type="submission" date="2019-07" db="EMBL/GenBank/DDBJ databases">
        <authorList>
            <person name="Zhang J."/>
            <person name="Liu T."/>
        </authorList>
    </citation>
    <scope>NUCLEOTIDE SEQUENCE</scope>
</reference>
<evidence type="ECO:0000256" key="3">
    <source>
        <dbReference type="ARBA" id="ARBA00022781"/>
    </source>
</evidence>
<dbReference type="GO" id="GO:0046933">
    <property type="term" value="F:proton-transporting ATP synthase activity, rotational mechanism"/>
    <property type="evidence" value="ECO:0007669"/>
    <property type="project" value="InterPro"/>
</dbReference>
<evidence type="ECO:0000256" key="4">
    <source>
        <dbReference type="ARBA" id="ARBA00023065"/>
    </source>
</evidence>
<evidence type="ECO:0000256" key="1">
    <source>
        <dbReference type="ARBA" id="ARBA00004370"/>
    </source>
</evidence>
<dbReference type="HAMAP" id="MF_01416">
    <property type="entry name" value="ATP_synth_delta_bact"/>
    <property type="match status" value="1"/>
</dbReference>
<dbReference type="GO" id="GO:0016020">
    <property type="term" value="C:membrane"/>
    <property type="evidence" value="ECO:0007669"/>
    <property type="project" value="UniProtKB-SubCell"/>
</dbReference>
<organism evidence="7">
    <name type="scientific">Eucheuma denticulatum</name>
    <dbReference type="NCBI Taxonomy" id="305493"/>
    <lineage>
        <taxon>Eukaryota</taxon>
        <taxon>Rhodophyta</taxon>
        <taxon>Florideophyceae</taxon>
        <taxon>Rhodymeniophycidae</taxon>
        <taxon>Gigartinales</taxon>
        <taxon>Solieriaceae</taxon>
        <taxon>Eucheuma</taxon>
    </lineage>
</organism>
<keyword evidence="5" id="KW-0472">Membrane</keyword>
<dbReference type="InterPro" id="IPR000711">
    <property type="entry name" value="ATPase_OSCP/dsu"/>
</dbReference>
<dbReference type="AlphaFoldDB" id="A0A8E7PGE1"/>
<dbReference type="Pfam" id="PF00213">
    <property type="entry name" value="OSCP"/>
    <property type="match status" value="1"/>
</dbReference>
<dbReference type="EMBL" id="MN240357">
    <property type="protein sequence ID" value="QVY58164.1"/>
    <property type="molecule type" value="Genomic_DNA"/>
</dbReference>
<reference evidence="7" key="2">
    <citation type="journal article" date="2021" name="Genomics">
        <title>Comparative analysis of mitochondrial genomes of Nirvanini and Evacanthini (Hemiptera: Cicadellidae) reveals an explicit evolutionary relationship.</title>
        <authorList>
            <person name="Du Y."/>
            <person name="Liang Z."/>
            <person name="Dietrich C.H."/>
            <person name="Dai W."/>
        </authorList>
    </citation>
    <scope>NUCLEOTIDE SEQUENCE</scope>
</reference>
<dbReference type="InterPro" id="IPR020781">
    <property type="entry name" value="ATPase_OSCP/d_CS"/>
</dbReference>
<dbReference type="PROSITE" id="PS00389">
    <property type="entry name" value="ATPASE_DELTA"/>
    <property type="match status" value="1"/>
</dbReference>
<keyword evidence="4" id="KW-0406">Ion transport</keyword>
<geneLocation type="plastid" evidence="7"/>
<dbReference type="NCBIfam" id="TIGR01145">
    <property type="entry name" value="ATP_synt_delta"/>
    <property type="match status" value="1"/>
</dbReference>